<name>A0A397PEA6_9SPHN</name>
<dbReference type="Pfam" id="PF03972">
    <property type="entry name" value="MmgE_PrpD_N"/>
    <property type="match status" value="1"/>
</dbReference>
<comment type="similarity">
    <text evidence="1">Belongs to the PrpD family.</text>
</comment>
<evidence type="ECO:0000259" key="2">
    <source>
        <dbReference type="Pfam" id="PF03972"/>
    </source>
</evidence>
<dbReference type="SUPFAM" id="SSF103378">
    <property type="entry name" value="2-methylcitrate dehydratase PrpD"/>
    <property type="match status" value="1"/>
</dbReference>
<evidence type="ECO:0000313" key="5">
    <source>
        <dbReference type="Proteomes" id="UP000266568"/>
    </source>
</evidence>
<evidence type="ECO:0000259" key="3">
    <source>
        <dbReference type="Pfam" id="PF19305"/>
    </source>
</evidence>
<dbReference type="AlphaFoldDB" id="A0A397PEA6"/>
<dbReference type="Gene3D" id="1.10.4100.10">
    <property type="entry name" value="2-methylcitrate dehydratase PrpD"/>
    <property type="match status" value="1"/>
</dbReference>
<dbReference type="Pfam" id="PF19305">
    <property type="entry name" value="MmgE_PrpD_C"/>
    <property type="match status" value="1"/>
</dbReference>
<dbReference type="Gene3D" id="3.30.1330.120">
    <property type="entry name" value="2-methylcitrate dehydratase PrpD"/>
    <property type="match status" value="1"/>
</dbReference>
<dbReference type="PANTHER" id="PTHR16943">
    <property type="entry name" value="2-METHYLCITRATE DEHYDRATASE-RELATED"/>
    <property type="match status" value="1"/>
</dbReference>
<reference evidence="4 5" key="1">
    <citation type="submission" date="2018-08" db="EMBL/GenBank/DDBJ databases">
        <title>Genomic Encyclopedia of Type Strains, Phase IV (KMG-IV): sequencing the most valuable type-strain genomes for metagenomic binning, comparative biology and taxonomic classification.</title>
        <authorList>
            <person name="Goeker M."/>
        </authorList>
    </citation>
    <scope>NUCLEOTIDE SEQUENCE [LARGE SCALE GENOMIC DNA]</scope>
    <source>
        <strain evidence="4 5">DSM 25527</strain>
    </source>
</reference>
<dbReference type="PANTHER" id="PTHR16943:SF8">
    <property type="entry name" value="2-METHYLCITRATE DEHYDRATASE"/>
    <property type="match status" value="1"/>
</dbReference>
<dbReference type="InterPro" id="IPR045336">
    <property type="entry name" value="MmgE_PrpD_N"/>
</dbReference>
<dbReference type="InterPro" id="IPR045337">
    <property type="entry name" value="MmgE_PrpD_C"/>
</dbReference>
<protein>
    <submittedName>
        <fullName evidence="4">2-methylcitrate dehydratase PrpD</fullName>
    </submittedName>
</protein>
<dbReference type="InterPro" id="IPR042188">
    <property type="entry name" value="MmgE/PrpD_sf_2"/>
</dbReference>
<feature type="domain" description="MmgE/PrpD N-terminal" evidence="2">
    <location>
        <begin position="14"/>
        <end position="253"/>
    </location>
</feature>
<dbReference type="Proteomes" id="UP000266568">
    <property type="component" value="Unassembled WGS sequence"/>
</dbReference>
<evidence type="ECO:0000313" key="4">
    <source>
        <dbReference type="EMBL" id="RIA45507.1"/>
    </source>
</evidence>
<dbReference type="EMBL" id="QXDC01000002">
    <property type="protein sequence ID" value="RIA45507.1"/>
    <property type="molecule type" value="Genomic_DNA"/>
</dbReference>
<proteinExistence type="inferred from homology"/>
<feature type="domain" description="MmgE/PrpD C-terminal" evidence="3">
    <location>
        <begin position="272"/>
        <end position="432"/>
    </location>
</feature>
<dbReference type="GO" id="GO:0016829">
    <property type="term" value="F:lyase activity"/>
    <property type="evidence" value="ECO:0007669"/>
    <property type="project" value="InterPro"/>
</dbReference>
<evidence type="ECO:0000256" key="1">
    <source>
        <dbReference type="ARBA" id="ARBA00006174"/>
    </source>
</evidence>
<keyword evidence="5" id="KW-1185">Reference proteome</keyword>
<sequence>MGAPLSDDGFTTRLLDKLHHIRLADLDQRTQQAARHHLLDTVALIYGGSREETTGIAEATLAAARPPGGLPVLGRERRADVLDATFIMAVAGHSLEFDDGFSPGAAHPGVVTVPAALAVGNLVHASGEAVLEAIVAGYETITSIARTAHPMLRGRGFHPTATAGVFAAAAAAGRLLNLDADEQRNAFGLAASSAGGLAAFVQGGDDLKRLHVGHAAREGVFAALLAKQGAAAPPYAIEGPKGFFAAFVDRTDVTGTAIDQTWGITQCYIKPWPCCGNLLSSIDATLRLRREHGFSGEDVATLEVDTYRAAADRAATPWTTAASAQLSFPYLLATALLFGTIRLDHFSGAARANTDVEAMAQRFSFHSSDAMNARYPAGRPSRVKITLKDGRSFERDVNDALGSPSLPLSEDALAQKFVNLAVMVTNETSARALHAAWAGIAEVADIGVLFATPR</sequence>
<comment type="caution">
    <text evidence="4">The sequence shown here is derived from an EMBL/GenBank/DDBJ whole genome shotgun (WGS) entry which is preliminary data.</text>
</comment>
<dbReference type="InterPro" id="IPR005656">
    <property type="entry name" value="MmgE_PrpD"/>
</dbReference>
<accession>A0A397PEA6</accession>
<organism evidence="4 5">
    <name type="scientific">Hephaestia caeni</name>
    <dbReference type="NCBI Taxonomy" id="645617"/>
    <lineage>
        <taxon>Bacteria</taxon>
        <taxon>Pseudomonadati</taxon>
        <taxon>Pseudomonadota</taxon>
        <taxon>Alphaproteobacteria</taxon>
        <taxon>Sphingomonadales</taxon>
        <taxon>Sphingomonadaceae</taxon>
        <taxon>Hephaestia</taxon>
    </lineage>
</organism>
<dbReference type="InterPro" id="IPR042183">
    <property type="entry name" value="MmgE/PrpD_sf_1"/>
</dbReference>
<gene>
    <name evidence="4" type="ORF">DFR49_0027</name>
</gene>
<dbReference type="InterPro" id="IPR036148">
    <property type="entry name" value="MmgE/PrpD_sf"/>
</dbReference>